<sequence length="104" mass="11352">MQSAPCGLTAHIDDRRFADPSVGRANFPPKYAVGSADGPIKRLPAPLQGADLIWRAVPDGTARLAVFISVSRLHQRTPMNNPLRSVRREKPTREAGFDEGCCLN</sequence>
<dbReference type="OrthoDB" id="9019662at2"/>
<feature type="region of interest" description="Disordered" evidence="1">
    <location>
        <begin position="79"/>
        <end position="104"/>
    </location>
</feature>
<accession>A0A158I1S2</accession>
<evidence type="ECO:0000256" key="1">
    <source>
        <dbReference type="SAM" id="MobiDB-lite"/>
    </source>
</evidence>
<organism evidence="2 3">
    <name type="scientific">Caballeronia sordidicola</name>
    <name type="common">Burkholderia sordidicola</name>
    <dbReference type="NCBI Taxonomy" id="196367"/>
    <lineage>
        <taxon>Bacteria</taxon>
        <taxon>Pseudomonadati</taxon>
        <taxon>Pseudomonadota</taxon>
        <taxon>Betaproteobacteria</taxon>
        <taxon>Burkholderiales</taxon>
        <taxon>Burkholderiaceae</taxon>
        <taxon>Caballeronia</taxon>
    </lineage>
</organism>
<evidence type="ECO:0000313" key="3">
    <source>
        <dbReference type="Proteomes" id="UP000054893"/>
    </source>
</evidence>
<evidence type="ECO:0000313" key="2">
    <source>
        <dbReference type="EMBL" id="SAL50534.1"/>
    </source>
</evidence>
<dbReference type="RefSeq" id="WP_075643360.1">
    <property type="nucleotide sequence ID" value="NZ_FCOC02000024.1"/>
</dbReference>
<feature type="compositionally biased region" description="Basic and acidic residues" evidence="1">
    <location>
        <begin position="86"/>
        <end position="96"/>
    </location>
</feature>
<reference evidence="2 3" key="1">
    <citation type="submission" date="2016-01" db="EMBL/GenBank/DDBJ databases">
        <authorList>
            <person name="Oliw E.H."/>
        </authorList>
    </citation>
    <scope>NUCLEOTIDE SEQUENCE [LARGE SCALE GENOMIC DNA]</scope>
    <source>
        <strain evidence="2">LMG 22029</strain>
    </source>
</reference>
<dbReference type="EMBL" id="FCOC02000024">
    <property type="protein sequence ID" value="SAL50534.1"/>
    <property type="molecule type" value="Genomic_DNA"/>
</dbReference>
<name>A0A158I1S2_CABSO</name>
<gene>
    <name evidence="2" type="ORF">AWB64_05346</name>
</gene>
<protein>
    <submittedName>
        <fullName evidence="2">Uncharacterized protein</fullName>
    </submittedName>
</protein>
<dbReference type="Proteomes" id="UP000054893">
    <property type="component" value="Unassembled WGS sequence"/>
</dbReference>
<dbReference type="AlphaFoldDB" id="A0A158I1S2"/>
<proteinExistence type="predicted"/>